<keyword evidence="2" id="KW-0732">Signal</keyword>
<keyword evidence="3" id="KW-0560">Oxidoreductase</keyword>
<feature type="domain" description="Thioredoxin-like fold" evidence="7">
    <location>
        <begin position="53"/>
        <end position="226"/>
    </location>
</feature>
<keyword evidence="6" id="KW-0812">Transmembrane</keyword>
<evidence type="ECO:0000256" key="2">
    <source>
        <dbReference type="ARBA" id="ARBA00022729"/>
    </source>
</evidence>
<dbReference type="Proteomes" id="UP000259030">
    <property type="component" value="Chromosome"/>
</dbReference>
<keyword evidence="5" id="KW-0676">Redox-active center</keyword>
<feature type="transmembrane region" description="Helical" evidence="6">
    <location>
        <begin position="12"/>
        <end position="32"/>
    </location>
</feature>
<dbReference type="AlphaFoldDB" id="A0A221SUB0"/>
<dbReference type="EMBL" id="CP021081">
    <property type="protein sequence ID" value="ASN80232.1"/>
    <property type="molecule type" value="Genomic_DNA"/>
</dbReference>
<keyword evidence="6" id="KW-1133">Transmembrane helix</keyword>
<dbReference type="PANTHER" id="PTHR13887:SF14">
    <property type="entry name" value="DISULFIDE BOND FORMATION PROTEIN D"/>
    <property type="match status" value="1"/>
</dbReference>
<evidence type="ECO:0000256" key="1">
    <source>
        <dbReference type="ARBA" id="ARBA00005791"/>
    </source>
</evidence>
<dbReference type="InterPro" id="IPR012336">
    <property type="entry name" value="Thioredoxin-like_fold"/>
</dbReference>
<dbReference type="STRING" id="317577.GCA_000419625_00407"/>
<dbReference type="RefSeq" id="WP_022800034.1">
    <property type="nucleotide sequence ID" value="NZ_ATTJ01000001.1"/>
</dbReference>
<organism evidence="8 9">
    <name type="scientific">Deinococcus ficus</name>
    <dbReference type="NCBI Taxonomy" id="317577"/>
    <lineage>
        <taxon>Bacteria</taxon>
        <taxon>Thermotogati</taxon>
        <taxon>Deinococcota</taxon>
        <taxon>Deinococci</taxon>
        <taxon>Deinococcales</taxon>
        <taxon>Deinococcaceae</taxon>
        <taxon>Deinococcus</taxon>
    </lineage>
</organism>
<dbReference type="GO" id="GO:0016491">
    <property type="term" value="F:oxidoreductase activity"/>
    <property type="evidence" value="ECO:0007669"/>
    <property type="project" value="UniProtKB-KW"/>
</dbReference>
<evidence type="ECO:0000313" key="9">
    <source>
        <dbReference type="Proteomes" id="UP000259030"/>
    </source>
</evidence>
<dbReference type="SUPFAM" id="SSF52833">
    <property type="entry name" value="Thioredoxin-like"/>
    <property type="match status" value="1"/>
</dbReference>
<evidence type="ECO:0000256" key="3">
    <source>
        <dbReference type="ARBA" id="ARBA00023002"/>
    </source>
</evidence>
<protein>
    <submittedName>
        <fullName evidence="8">Disulfide bond formation protein DsbA</fullName>
    </submittedName>
</protein>
<dbReference type="Pfam" id="PF13462">
    <property type="entry name" value="Thioredoxin_4"/>
    <property type="match status" value="1"/>
</dbReference>
<dbReference type="PANTHER" id="PTHR13887">
    <property type="entry name" value="GLUTATHIONE S-TRANSFERASE KAPPA"/>
    <property type="match status" value="1"/>
</dbReference>
<dbReference type="Gene3D" id="3.40.30.10">
    <property type="entry name" value="Glutaredoxin"/>
    <property type="match status" value="1"/>
</dbReference>
<name>A0A221SUB0_9DEIO</name>
<evidence type="ECO:0000313" key="8">
    <source>
        <dbReference type="EMBL" id="ASN80232.1"/>
    </source>
</evidence>
<evidence type="ECO:0000256" key="6">
    <source>
        <dbReference type="SAM" id="Phobius"/>
    </source>
</evidence>
<proteinExistence type="inferred from homology"/>
<evidence type="ECO:0000256" key="4">
    <source>
        <dbReference type="ARBA" id="ARBA00023157"/>
    </source>
</evidence>
<dbReference type="InterPro" id="IPR036249">
    <property type="entry name" value="Thioredoxin-like_sf"/>
</dbReference>
<keyword evidence="9" id="KW-1185">Reference proteome</keyword>
<reference evidence="8 9" key="1">
    <citation type="submission" date="2017-05" db="EMBL/GenBank/DDBJ databases">
        <title>The complete genome sequence of Deinococcus ficus isolated from the rhizosphere of the Ficus religiosa L. in Taiwan.</title>
        <authorList>
            <person name="Wu K.-M."/>
            <person name="Liao T.-L."/>
            <person name="Liu Y.-M."/>
            <person name="Young C.-C."/>
            <person name="Tsai S.-F."/>
        </authorList>
    </citation>
    <scope>NUCLEOTIDE SEQUENCE [LARGE SCALE GENOMIC DNA]</scope>
    <source>
        <strain evidence="8 9">CC-FR2-10</strain>
    </source>
</reference>
<dbReference type="KEGG" id="dfc:DFI_03670"/>
<sequence length="233" mass="24871">MTRLKGSNSNNTTLVIGTLIAVVLIALALFAVRGKPRTGGDGTTATFNLADMPYVGQDDAKVNVVVVEDFKCPACKNFNDNIEPELKTKYVDGGQVKWYTLVWPFISTQVARNPEDDSKYAAQAARCVREQQGNEGYEVFKGILFRSQGPESEVWASKANLKTLAGNVEGLDAAKFASCLDNDETLAAVEADKRQAEAAGVNSTPTVFVNGKKVEGTASAISQAIDEAVSAAN</sequence>
<comment type="similarity">
    <text evidence="1">Belongs to the thioredoxin family. DsbA subfamily.</text>
</comment>
<keyword evidence="6" id="KW-0472">Membrane</keyword>
<gene>
    <name evidence="8" type="ORF">DFI_03670</name>
</gene>
<evidence type="ECO:0000259" key="7">
    <source>
        <dbReference type="Pfam" id="PF13462"/>
    </source>
</evidence>
<keyword evidence="4" id="KW-1015">Disulfide bond</keyword>
<dbReference type="OrthoDB" id="117402at2"/>
<accession>A0A221SUB0</accession>
<evidence type="ECO:0000256" key="5">
    <source>
        <dbReference type="ARBA" id="ARBA00023284"/>
    </source>
</evidence>